<feature type="transmembrane region" description="Helical" evidence="2">
    <location>
        <begin position="240"/>
        <end position="259"/>
    </location>
</feature>
<evidence type="ECO:0000313" key="4">
    <source>
        <dbReference type="EMBL" id="SDD79554.1"/>
    </source>
</evidence>
<feature type="transmembrane region" description="Helical" evidence="2">
    <location>
        <begin position="84"/>
        <end position="105"/>
    </location>
</feature>
<sequence>MDGFTRFTLSGDTGGGGRPPPKSPAEVPAPKVGSDFAELSRRINSAGLMRHRPRYYTIRFLLVGTVFAGSWAAFAIIGDTWLQMFTAVFMALVSAQVALLGHDLAHRQVFRSRSTSERVGWLTGNLANGMGYGWWNDKHNRHHANPNHEELDPDVSPGLFVWSKRQAGLARGIGRLFGRYQAQLFFPILLLEGINLNWSGIKSVVKPGLKNRAVEAALLAVHFTAYIAAVFLVLSPGKAVVFLLVHKAVWGLYMGSVFAPNHKGMPTLVGKHQLDFLRKQVLTSRNVKGGRFIDVALGGLNYQIEHHLFPGMPSVHLGRAQAIVRDFCAEKAIPYHETGLIRSWREVLTELHRNGEPLRRPRGRTHLPTG</sequence>
<evidence type="ECO:0000256" key="2">
    <source>
        <dbReference type="SAM" id="Phobius"/>
    </source>
</evidence>
<dbReference type="EMBL" id="FNAD01000007">
    <property type="protein sequence ID" value="SDD79554.1"/>
    <property type="molecule type" value="Genomic_DNA"/>
</dbReference>
<dbReference type="CDD" id="cd03506">
    <property type="entry name" value="Delta6-FADS-like"/>
    <property type="match status" value="1"/>
</dbReference>
<evidence type="ECO:0000313" key="5">
    <source>
        <dbReference type="Proteomes" id="UP000198949"/>
    </source>
</evidence>
<dbReference type="Proteomes" id="UP000198949">
    <property type="component" value="Unassembled WGS sequence"/>
</dbReference>
<keyword evidence="2" id="KW-0472">Membrane</keyword>
<name>A0A1G6XMY6_9ACTN</name>
<evidence type="ECO:0000256" key="1">
    <source>
        <dbReference type="SAM" id="MobiDB-lite"/>
    </source>
</evidence>
<reference evidence="5" key="1">
    <citation type="submission" date="2016-10" db="EMBL/GenBank/DDBJ databases">
        <authorList>
            <person name="Varghese N."/>
            <person name="Submissions S."/>
        </authorList>
    </citation>
    <scope>NUCLEOTIDE SEQUENCE [LARGE SCALE GENOMIC DNA]</scope>
    <source>
        <strain evidence="5">CGMCC 4.3516</strain>
    </source>
</reference>
<organism evidence="4 5">
    <name type="scientific">Glycomyces harbinensis</name>
    <dbReference type="NCBI Taxonomy" id="58114"/>
    <lineage>
        <taxon>Bacteria</taxon>
        <taxon>Bacillati</taxon>
        <taxon>Actinomycetota</taxon>
        <taxon>Actinomycetes</taxon>
        <taxon>Glycomycetales</taxon>
        <taxon>Glycomycetaceae</taxon>
        <taxon>Glycomyces</taxon>
    </lineage>
</organism>
<feature type="transmembrane region" description="Helical" evidence="2">
    <location>
        <begin position="58"/>
        <end position="78"/>
    </location>
</feature>
<dbReference type="InterPro" id="IPR012171">
    <property type="entry name" value="Fatty_acid_desaturase"/>
</dbReference>
<feature type="transmembrane region" description="Helical" evidence="2">
    <location>
        <begin position="216"/>
        <end position="234"/>
    </location>
</feature>
<dbReference type="PANTHER" id="PTHR19353">
    <property type="entry name" value="FATTY ACID DESATURASE 2"/>
    <property type="match status" value="1"/>
</dbReference>
<proteinExistence type="predicted"/>
<dbReference type="GO" id="GO:0016020">
    <property type="term" value="C:membrane"/>
    <property type="evidence" value="ECO:0007669"/>
    <property type="project" value="TreeGrafter"/>
</dbReference>
<keyword evidence="2" id="KW-0812">Transmembrane</keyword>
<dbReference type="STRING" id="58114.SAMN05216270_107256"/>
<evidence type="ECO:0000259" key="3">
    <source>
        <dbReference type="Pfam" id="PF00487"/>
    </source>
</evidence>
<protein>
    <submittedName>
        <fullName evidence="4">Fatty acid desaturase</fullName>
    </submittedName>
</protein>
<dbReference type="Pfam" id="PF00487">
    <property type="entry name" value="FA_desaturase"/>
    <property type="match status" value="1"/>
</dbReference>
<dbReference type="GO" id="GO:0008610">
    <property type="term" value="P:lipid biosynthetic process"/>
    <property type="evidence" value="ECO:0007669"/>
    <property type="project" value="UniProtKB-ARBA"/>
</dbReference>
<gene>
    <name evidence="4" type="ORF">SAMN05216270_107256</name>
</gene>
<accession>A0A1G6XMY6</accession>
<dbReference type="PANTHER" id="PTHR19353:SF19">
    <property type="entry name" value="DELTA(5) FATTY ACID DESATURASE C-RELATED"/>
    <property type="match status" value="1"/>
</dbReference>
<dbReference type="GO" id="GO:0016717">
    <property type="term" value="F:oxidoreductase activity, acting on paired donors, with oxidation of a pair of donors resulting in the reduction of molecular oxygen to two molecules of water"/>
    <property type="evidence" value="ECO:0007669"/>
    <property type="project" value="TreeGrafter"/>
</dbReference>
<dbReference type="AlphaFoldDB" id="A0A1G6XMY6"/>
<feature type="domain" description="Fatty acid desaturase" evidence="3">
    <location>
        <begin position="80"/>
        <end position="338"/>
    </location>
</feature>
<feature type="region of interest" description="Disordered" evidence="1">
    <location>
        <begin position="1"/>
        <end position="31"/>
    </location>
</feature>
<keyword evidence="5" id="KW-1185">Reference proteome</keyword>
<dbReference type="InterPro" id="IPR005804">
    <property type="entry name" value="FA_desaturase_dom"/>
</dbReference>
<keyword evidence="2" id="KW-1133">Transmembrane helix</keyword>
<dbReference type="PIRSF" id="PIRSF015921">
    <property type="entry name" value="FA_sphinglp_des"/>
    <property type="match status" value="1"/>
</dbReference>